<name>A0ABX0ZHV3_9ACTN</name>
<evidence type="ECO:0000313" key="3">
    <source>
        <dbReference type="Proteomes" id="UP000734511"/>
    </source>
</evidence>
<feature type="domain" description="Methyltransferase" evidence="1">
    <location>
        <begin position="46"/>
        <end position="141"/>
    </location>
</feature>
<evidence type="ECO:0000259" key="1">
    <source>
        <dbReference type="Pfam" id="PF13649"/>
    </source>
</evidence>
<protein>
    <submittedName>
        <fullName evidence="2">Class I SAM-dependent methyltransferase</fullName>
    </submittedName>
</protein>
<dbReference type="GO" id="GO:0008168">
    <property type="term" value="F:methyltransferase activity"/>
    <property type="evidence" value="ECO:0007669"/>
    <property type="project" value="UniProtKB-KW"/>
</dbReference>
<dbReference type="InterPro" id="IPR041698">
    <property type="entry name" value="Methyltransf_25"/>
</dbReference>
<dbReference type="EMBL" id="JAATEJ010000004">
    <property type="protein sequence ID" value="NJP43398.1"/>
    <property type="molecule type" value="Genomic_DNA"/>
</dbReference>
<dbReference type="Gene3D" id="3.40.50.150">
    <property type="entry name" value="Vaccinia Virus protein VP39"/>
    <property type="match status" value="1"/>
</dbReference>
<keyword evidence="3" id="KW-1185">Reference proteome</keyword>
<dbReference type="PANTHER" id="PTHR43667:SF2">
    <property type="entry name" value="FATTY ACID C-METHYL TRANSFERASE"/>
    <property type="match status" value="1"/>
</dbReference>
<dbReference type="SUPFAM" id="SSF53335">
    <property type="entry name" value="S-adenosyl-L-methionine-dependent methyltransferases"/>
    <property type="match status" value="1"/>
</dbReference>
<evidence type="ECO:0000313" key="2">
    <source>
        <dbReference type="EMBL" id="NJP43398.1"/>
    </source>
</evidence>
<dbReference type="Proteomes" id="UP000734511">
    <property type="component" value="Unassembled WGS sequence"/>
</dbReference>
<proteinExistence type="predicted"/>
<accession>A0ABX0ZHV3</accession>
<dbReference type="InterPro" id="IPR050723">
    <property type="entry name" value="CFA/CMAS"/>
</dbReference>
<keyword evidence="2" id="KW-0489">Methyltransferase</keyword>
<keyword evidence="2" id="KW-0808">Transferase</keyword>
<organism evidence="2 3">
    <name type="scientific">Actinacidiphila epipremni</name>
    <dbReference type="NCBI Taxonomy" id="2053013"/>
    <lineage>
        <taxon>Bacteria</taxon>
        <taxon>Bacillati</taxon>
        <taxon>Actinomycetota</taxon>
        <taxon>Actinomycetes</taxon>
        <taxon>Kitasatosporales</taxon>
        <taxon>Streptomycetaceae</taxon>
        <taxon>Actinacidiphila</taxon>
    </lineage>
</organism>
<dbReference type="PANTHER" id="PTHR43667">
    <property type="entry name" value="CYCLOPROPANE-FATTY-ACYL-PHOSPHOLIPID SYNTHASE"/>
    <property type="match status" value="1"/>
</dbReference>
<dbReference type="InterPro" id="IPR029063">
    <property type="entry name" value="SAM-dependent_MTases_sf"/>
</dbReference>
<sequence>MVTSEVEGQQGPVRLKGAGFHGPLGEARAGRIVGRLAGRLGGGGVVLDIGCGWGELMLRLLEAAPSARGVGVDLHAGDLARGRENARARGLAGRVEFVEGDAREGDHGRGDVVLCLGASQALADDLVGALGALRERVAPGGRVLLGEGFWEREPTAAELAASWPGASAADHTDLATLVDTAVAAGFRVPWVETADRAEWDDFESGYLAAQEDWLAAHPTHALAAQTREHVDTHRSRWLRGYRGVLGIAYLTLAPVG</sequence>
<reference evidence="2 3" key="1">
    <citation type="submission" date="2020-03" db="EMBL/GenBank/DDBJ databases">
        <title>WGS of actinomycetes isolated from Thailand.</title>
        <authorList>
            <person name="Thawai C."/>
        </authorList>
    </citation>
    <scope>NUCLEOTIDE SEQUENCE [LARGE SCALE GENOMIC DNA]</scope>
    <source>
        <strain evidence="2 3">PRB2-1</strain>
    </source>
</reference>
<dbReference type="GO" id="GO:0032259">
    <property type="term" value="P:methylation"/>
    <property type="evidence" value="ECO:0007669"/>
    <property type="project" value="UniProtKB-KW"/>
</dbReference>
<dbReference type="Pfam" id="PF13649">
    <property type="entry name" value="Methyltransf_25"/>
    <property type="match status" value="1"/>
</dbReference>
<dbReference type="RefSeq" id="WP_167982251.1">
    <property type="nucleotide sequence ID" value="NZ_JAATEJ010000004.1"/>
</dbReference>
<comment type="caution">
    <text evidence="2">The sequence shown here is derived from an EMBL/GenBank/DDBJ whole genome shotgun (WGS) entry which is preliminary data.</text>
</comment>
<dbReference type="CDD" id="cd02440">
    <property type="entry name" value="AdoMet_MTases"/>
    <property type="match status" value="1"/>
</dbReference>
<gene>
    <name evidence="2" type="ORF">HCN08_08280</name>
</gene>